<evidence type="ECO:0000256" key="7">
    <source>
        <dbReference type="SAM" id="Phobius"/>
    </source>
</evidence>
<feature type="transmembrane region" description="Helical" evidence="7">
    <location>
        <begin position="38"/>
        <end position="58"/>
    </location>
</feature>
<feature type="compositionally biased region" description="Basic and acidic residues" evidence="6">
    <location>
        <begin position="1"/>
        <end position="10"/>
    </location>
</feature>
<accession>A0A1I5NW41</accession>
<dbReference type="Proteomes" id="UP000198727">
    <property type="component" value="Unassembled WGS sequence"/>
</dbReference>
<evidence type="ECO:0000256" key="2">
    <source>
        <dbReference type="ARBA" id="ARBA00022475"/>
    </source>
</evidence>
<evidence type="ECO:0000256" key="5">
    <source>
        <dbReference type="ARBA" id="ARBA00023136"/>
    </source>
</evidence>
<keyword evidence="5 7" id="KW-0472">Membrane</keyword>
<dbReference type="Gene3D" id="1.20.1250.20">
    <property type="entry name" value="MFS general substrate transporter like domains"/>
    <property type="match status" value="1"/>
</dbReference>
<reference evidence="9" key="1">
    <citation type="submission" date="2016-10" db="EMBL/GenBank/DDBJ databases">
        <authorList>
            <person name="Varghese N."/>
            <person name="Submissions S."/>
        </authorList>
    </citation>
    <scope>NUCLEOTIDE SEQUENCE [LARGE SCALE GENOMIC DNA]</scope>
    <source>
        <strain evidence="9">CGMCC 4.5579</strain>
    </source>
</reference>
<dbReference type="STRING" id="587909.SAMN05421810_10254"/>
<comment type="subcellular location">
    <subcellularLocation>
        <location evidence="1">Cell membrane</location>
        <topology evidence="1">Multi-pass membrane protein</topology>
    </subcellularLocation>
</comment>
<dbReference type="AlphaFoldDB" id="A0A1I5NW41"/>
<organism evidence="8 9">
    <name type="scientific">Amycolatopsis arida</name>
    <dbReference type="NCBI Taxonomy" id="587909"/>
    <lineage>
        <taxon>Bacteria</taxon>
        <taxon>Bacillati</taxon>
        <taxon>Actinomycetota</taxon>
        <taxon>Actinomycetes</taxon>
        <taxon>Pseudonocardiales</taxon>
        <taxon>Pseudonocardiaceae</taxon>
        <taxon>Amycolatopsis</taxon>
    </lineage>
</organism>
<evidence type="ECO:0000256" key="3">
    <source>
        <dbReference type="ARBA" id="ARBA00022692"/>
    </source>
</evidence>
<dbReference type="PANTHER" id="PTHR23513">
    <property type="entry name" value="INTEGRAL MEMBRANE EFFLUX PROTEIN-RELATED"/>
    <property type="match status" value="1"/>
</dbReference>
<sequence>MTSEPDEARGRAGRQPAVERAGAPGVDPDRRRPLSASYLGFVGSTGLSTLGDAAWVIALTTALTEQAGPAAAGGLLALSGLPRLVALLGGGVLADRFGPARVMVHADLLRAVVMVAAAVVVVLTGPSVVVLTVAATVLSLVGALFIPASGALRPCCCRRATWFEATPCT</sequence>
<dbReference type="SUPFAM" id="SSF103473">
    <property type="entry name" value="MFS general substrate transporter"/>
    <property type="match status" value="1"/>
</dbReference>
<dbReference type="RefSeq" id="WP_092528659.1">
    <property type="nucleotide sequence ID" value="NZ_FOWW01000002.1"/>
</dbReference>
<dbReference type="PANTHER" id="PTHR23513:SF17">
    <property type="entry name" value="MEMBRANE PROTEIN"/>
    <property type="match status" value="1"/>
</dbReference>
<name>A0A1I5NW41_9PSEU</name>
<evidence type="ECO:0000313" key="9">
    <source>
        <dbReference type="Proteomes" id="UP000198727"/>
    </source>
</evidence>
<feature type="transmembrane region" description="Helical" evidence="7">
    <location>
        <begin position="70"/>
        <end position="94"/>
    </location>
</feature>
<feature type="region of interest" description="Disordered" evidence="6">
    <location>
        <begin position="1"/>
        <end position="29"/>
    </location>
</feature>
<dbReference type="GO" id="GO:0005886">
    <property type="term" value="C:plasma membrane"/>
    <property type="evidence" value="ECO:0007669"/>
    <property type="project" value="UniProtKB-SubCell"/>
</dbReference>
<gene>
    <name evidence="8" type="ORF">SAMN05421810_10254</name>
</gene>
<keyword evidence="3 7" id="KW-0812">Transmembrane</keyword>
<protein>
    <recommendedName>
        <fullName evidence="10">Transmembrane secretion effector</fullName>
    </recommendedName>
</protein>
<dbReference type="OrthoDB" id="3613552at2"/>
<feature type="transmembrane region" description="Helical" evidence="7">
    <location>
        <begin position="106"/>
        <end position="123"/>
    </location>
</feature>
<evidence type="ECO:0000256" key="4">
    <source>
        <dbReference type="ARBA" id="ARBA00022989"/>
    </source>
</evidence>
<proteinExistence type="predicted"/>
<keyword evidence="9" id="KW-1185">Reference proteome</keyword>
<dbReference type="EMBL" id="FOWW01000002">
    <property type="protein sequence ID" value="SFP26028.1"/>
    <property type="molecule type" value="Genomic_DNA"/>
</dbReference>
<evidence type="ECO:0000256" key="6">
    <source>
        <dbReference type="SAM" id="MobiDB-lite"/>
    </source>
</evidence>
<evidence type="ECO:0000313" key="8">
    <source>
        <dbReference type="EMBL" id="SFP26028.1"/>
    </source>
</evidence>
<feature type="transmembrane region" description="Helical" evidence="7">
    <location>
        <begin position="129"/>
        <end position="152"/>
    </location>
</feature>
<keyword evidence="4 7" id="KW-1133">Transmembrane helix</keyword>
<dbReference type="InterPro" id="IPR036259">
    <property type="entry name" value="MFS_trans_sf"/>
</dbReference>
<evidence type="ECO:0000256" key="1">
    <source>
        <dbReference type="ARBA" id="ARBA00004651"/>
    </source>
</evidence>
<evidence type="ECO:0008006" key="10">
    <source>
        <dbReference type="Google" id="ProtNLM"/>
    </source>
</evidence>
<keyword evidence="2" id="KW-1003">Cell membrane</keyword>